<dbReference type="Gene3D" id="3.40.50.450">
    <property type="match status" value="1"/>
</dbReference>
<dbReference type="RefSeq" id="WP_005686347.1">
    <property type="nucleotide sequence ID" value="NZ_AP018772.1"/>
</dbReference>
<name>Q19V02_HAEIF</name>
<dbReference type="SUPFAM" id="SSF52309">
    <property type="entry name" value="N-(deoxy)ribosyltransferase-like"/>
    <property type="match status" value="1"/>
</dbReference>
<evidence type="ECO:0000313" key="1">
    <source>
        <dbReference type="EMBL" id="ABD79001.1"/>
    </source>
</evidence>
<sequence length="294" mass="34490">MPNIKSENTNRIEITVGIVRPISPVGAYTFEHWNNIQKVIEGALSSDEQYDFKVSLVSDGDKAEVIQNTIIRNLYHSDVVVCDLSSQNPNVFFELGVRMTFRKPCILIIDSDTKAPFDVSSIKYLKYPKTLHKYELERELEIPLRKMVIASYEQYKSDKKVAFEALFTEIMLNSDELGLDTKQASKIDLIYEILTSKEEAEILYHKNFQYFRQRGIDRMREYIDENIENQVENMSSEQEIREELYGVLKQLRRKENKLYPPIPVASIEREIQELIDNVQKKQDVFKLKNYELVK</sequence>
<proteinExistence type="predicted"/>
<organism evidence="1">
    <name type="scientific">Haemophilus influenzae</name>
    <dbReference type="NCBI Taxonomy" id="727"/>
    <lineage>
        <taxon>Bacteria</taxon>
        <taxon>Pseudomonadati</taxon>
        <taxon>Pseudomonadota</taxon>
        <taxon>Gammaproteobacteria</taxon>
        <taxon>Pasteurellales</taxon>
        <taxon>Pasteurellaceae</taxon>
        <taxon>Haemophilus</taxon>
    </lineage>
</organism>
<reference evidence="1" key="1">
    <citation type="journal article" date="2006" name="Infect. Immun.">
        <title>Differential genome contents of nontypeable Haemophilus influenzae strains from adults with chronic obstructive pulmonary disease.</title>
        <authorList>
            <person name="Fernaays M.M."/>
            <person name="Lesse A.J."/>
            <person name="Sethi S."/>
            <person name="Cai X."/>
            <person name="Murphy T.F."/>
        </authorList>
    </citation>
    <scope>NUCLEOTIDE SEQUENCE</scope>
    <source>
        <strain evidence="1">11P6H</strain>
    </source>
</reference>
<dbReference type="AlphaFoldDB" id="Q19V02"/>
<dbReference type="EMBL" id="DQ423219">
    <property type="protein sequence ID" value="ABD79001.1"/>
    <property type="molecule type" value="Genomic_DNA"/>
</dbReference>
<protein>
    <submittedName>
        <fullName evidence="1">1069-1070UM ORF</fullName>
    </submittedName>
</protein>
<accession>Q19V02</accession>